<keyword evidence="5 9" id="KW-0067">ATP-binding</keyword>
<comment type="subcellular location">
    <subcellularLocation>
        <location evidence="1">Cytoplasm</location>
        <location evidence="1">Cytoskeleton</location>
    </subcellularLocation>
</comment>
<keyword evidence="8" id="KW-0206">Cytoskeleton</keyword>
<dbReference type="Gene3D" id="3.40.850.10">
    <property type="entry name" value="Kinesin motor domain"/>
    <property type="match status" value="1"/>
</dbReference>
<dbReference type="PANTHER" id="PTHR47969">
    <property type="entry name" value="CHROMOSOME-ASSOCIATED KINESIN KIF4A-RELATED"/>
    <property type="match status" value="1"/>
</dbReference>
<evidence type="ECO:0000256" key="11">
    <source>
        <dbReference type="SAM" id="Coils"/>
    </source>
</evidence>
<dbReference type="GO" id="GO:0008017">
    <property type="term" value="F:microtubule binding"/>
    <property type="evidence" value="ECO:0007669"/>
    <property type="project" value="InterPro"/>
</dbReference>
<dbReference type="InterPro" id="IPR036961">
    <property type="entry name" value="Kinesin_motor_dom_sf"/>
</dbReference>
<evidence type="ECO:0000256" key="8">
    <source>
        <dbReference type="ARBA" id="ARBA00023212"/>
    </source>
</evidence>
<evidence type="ECO:0000256" key="5">
    <source>
        <dbReference type="ARBA" id="ARBA00022840"/>
    </source>
</evidence>
<evidence type="ECO:0000313" key="14">
    <source>
        <dbReference type="EMBL" id="CAI2386930.1"/>
    </source>
</evidence>
<evidence type="ECO:0000256" key="6">
    <source>
        <dbReference type="ARBA" id="ARBA00023054"/>
    </source>
</evidence>
<gene>
    <name evidence="14" type="ORF">ECRASSUSDP1_LOCUS28556</name>
</gene>
<dbReference type="Pfam" id="PF00225">
    <property type="entry name" value="Kinesin"/>
    <property type="match status" value="1"/>
</dbReference>
<reference evidence="14" key="1">
    <citation type="submission" date="2023-07" db="EMBL/GenBank/DDBJ databases">
        <authorList>
            <consortium name="AG Swart"/>
            <person name="Singh M."/>
            <person name="Singh A."/>
            <person name="Seah K."/>
            <person name="Emmerich C."/>
        </authorList>
    </citation>
    <scope>NUCLEOTIDE SEQUENCE</scope>
    <source>
        <strain evidence="14">DP1</strain>
    </source>
</reference>
<evidence type="ECO:0000256" key="1">
    <source>
        <dbReference type="ARBA" id="ARBA00004245"/>
    </source>
</evidence>
<feature type="region of interest" description="Disordered" evidence="12">
    <location>
        <begin position="706"/>
        <end position="781"/>
    </location>
</feature>
<dbReference type="GO" id="GO:0005874">
    <property type="term" value="C:microtubule"/>
    <property type="evidence" value="ECO:0007669"/>
    <property type="project" value="UniProtKB-KW"/>
</dbReference>
<feature type="domain" description="Kinesin motor" evidence="13">
    <location>
        <begin position="17"/>
        <end position="345"/>
    </location>
</feature>
<sequence length="781" mass="89929">MEHKQLKKMGIQKKSETVRVVIRCRPLSKKEVAEGREKVVNMDYANGEVLVQKSVEEVPKRFTFDCVYDENTKQKDIFDETAFPIIENILEGYNGTIFAYGQTGTGKTHTMAGILDSDEHKGITPRAFETIFNSINIDETKQYLVRASYLEIYKEQVLDLLNKGGVQKLELKEKPGSGVYVKDLSTALVENPAKLMEIMVRGNKNRHVGQTKMNHESSRSHSIFTVTIECAEVGADGKAHIKVGKLNMVDLAGSEKQSKTQAEGVRLEEAIKINLSLTTLCHVISSLVDGKSNYVPYRDSKLTRLLQDSLGGNTKTVMVANIGPADYNMDETLSTLRYASRAKHIQNKPRINEDPKDAMLREFQEEIQRLRQQLEMAGGAKFNPDGTPAPGGVVEVEKVVYEADKKQMKKLEKKIEKEKALIKAKAEEERKNIIEQKNIAEEERQQLLDDLKKKEQDQEKSKTKQQKLLKRLKNMEEKVLIGNEVMNKAMKQEIELQKTRADVEEKRREQLRIQQELQEAEDKKINLQKEYKNQSEELVGKKEEYQKIWTKYRGALDEKNDLEIDIQRERESLMMRIRELTNDIRLKHLIIDNYMPASEYVKIERRAEWNEEVKEWQIPNLEYTGNNIKKNKKAKKEGKKIEELESNFLYEHILNFEDDSEEEDYKEAASQRVKSMISNILVEEGEEEELVPTVTEQQQAIYYKYTENGAEREDPEKSKKKKDKKKKGLQSGKRPITAKKMKKGDIVSMVETMTNAQSVNKIESKKGTKQKHFPKAKGLGS</sequence>
<evidence type="ECO:0000256" key="7">
    <source>
        <dbReference type="ARBA" id="ARBA00023175"/>
    </source>
</evidence>
<evidence type="ECO:0000259" key="13">
    <source>
        <dbReference type="PROSITE" id="PS50067"/>
    </source>
</evidence>
<evidence type="ECO:0000256" key="3">
    <source>
        <dbReference type="ARBA" id="ARBA00022701"/>
    </source>
</evidence>
<dbReference type="GO" id="GO:0005524">
    <property type="term" value="F:ATP binding"/>
    <property type="evidence" value="ECO:0007669"/>
    <property type="project" value="UniProtKB-UniRule"/>
</dbReference>
<dbReference type="InterPro" id="IPR019821">
    <property type="entry name" value="Kinesin_motor_CS"/>
</dbReference>
<dbReference type="PANTHER" id="PTHR47969:SF21">
    <property type="entry name" value="KINESIN-LIKE PROTEIN"/>
    <property type="match status" value="1"/>
</dbReference>
<dbReference type="GO" id="GO:0003777">
    <property type="term" value="F:microtubule motor activity"/>
    <property type="evidence" value="ECO:0007669"/>
    <property type="project" value="InterPro"/>
</dbReference>
<feature type="coiled-coil region" evidence="11">
    <location>
        <begin position="360"/>
        <end position="572"/>
    </location>
</feature>
<dbReference type="InterPro" id="IPR027417">
    <property type="entry name" value="P-loop_NTPase"/>
</dbReference>
<dbReference type="GO" id="GO:0007018">
    <property type="term" value="P:microtubule-based movement"/>
    <property type="evidence" value="ECO:0007669"/>
    <property type="project" value="InterPro"/>
</dbReference>
<evidence type="ECO:0000256" key="10">
    <source>
        <dbReference type="RuleBase" id="RU000394"/>
    </source>
</evidence>
<dbReference type="InterPro" id="IPR001752">
    <property type="entry name" value="Kinesin_motor_dom"/>
</dbReference>
<keyword evidence="2" id="KW-0963">Cytoplasm</keyword>
<dbReference type="InterPro" id="IPR027640">
    <property type="entry name" value="Kinesin-like_fam"/>
</dbReference>
<dbReference type="SMART" id="SM00129">
    <property type="entry name" value="KISc"/>
    <property type="match status" value="1"/>
</dbReference>
<evidence type="ECO:0000313" key="15">
    <source>
        <dbReference type="Proteomes" id="UP001295684"/>
    </source>
</evidence>
<name>A0AAD2DBR2_EUPCR</name>
<feature type="binding site" evidence="9">
    <location>
        <begin position="101"/>
        <end position="108"/>
    </location>
    <ligand>
        <name>ATP</name>
        <dbReference type="ChEBI" id="CHEBI:30616"/>
    </ligand>
</feature>
<evidence type="ECO:0000256" key="9">
    <source>
        <dbReference type="PROSITE-ProRule" id="PRU00283"/>
    </source>
</evidence>
<keyword evidence="15" id="KW-1185">Reference proteome</keyword>
<feature type="compositionally biased region" description="Polar residues" evidence="12">
    <location>
        <begin position="751"/>
        <end position="761"/>
    </location>
</feature>
<keyword evidence="6 11" id="KW-0175">Coiled coil</keyword>
<protein>
    <recommendedName>
        <fullName evidence="10">Kinesin-like protein</fullName>
    </recommendedName>
</protein>
<dbReference type="SUPFAM" id="SSF52540">
    <property type="entry name" value="P-loop containing nucleoside triphosphate hydrolases"/>
    <property type="match status" value="1"/>
</dbReference>
<dbReference type="FunFam" id="3.40.850.10:FF:000029">
    <property type="entry name" value="Kinesin-like protein KIF17"/>
    <property type="match status" value="1"/>
</dbReference>
<comment type="caution">
    <text evidence="14">The sequence shown here is derived from an EMBL/GenBank/DDBJ whole genome shotgun (WGS) entry which is preliminary data.</text>
</comment>
<dbReference type="PROSITE" id="PS50067">
    <property type="entry name" value="KINESIN_MOTOR_2"/>
    <property type="match status" value="1"/>
</dbReference>
<keyword evidence="7 9" id="KW-0505">Motor protein</keyword>
<dbReference type="PRINTS" id="PR00380">
    <property type="entry name" value="KINESINHEAVY"/>
</dbReference>
<evidence type="ECO:0000256" key="2">
    <source>
        <dbReference type="ARBA" id="ARBA00022490"/>
    </source>
</evidence>
<feature type="compositionally biased region" description="Basic residues" evidence="12">
    <location>
        <begin position="718"/>
        <end position="728"/>
    </location>
</feature>
<comment type="similarity">
    <text evidence="9 10">Belongs to the TRAFAC class myosin-kinesin ATPase superfamily. Kinesin family.</text>
</comment>
<dbReference type="EMBL" id="CAMPGE010029459">
    <property type="protein sequence ID" value="CAI2386930.1"/>
    <property type="molecule type" value="Genomic_DNA"/>
</dbReference>
<keyword evidence="4 9" id="KW-0547">Nucleotide-binding</keyword>
<accession>A0AAD2DBR2</accession>
<evidence type="ECO:0000256" key="4">
    <source>
        <dbReference type="ARBA" id="ARBA00022741"/>
    </source>
</evidence>
<organism evidence="14 15">
    <name type="scientific">Euplotes crassus</name>
    <dbReference type="NCBI Taxonomy" id="5936"/>
    <lineage>
        <taxon>Eukaryota</taxon>
        <taxon>Sar</taxon>
        <taxon>Alveolata</taxon>
        <taxon>Ciliophora</taxon>
        <taxon>Intramacronucleata</taxon>
        <taxon>Spirotrichea</taxon>
        <taxon>Hypotrichia</taxon>
        <taxon>Euplotida</taxon>
        <taxon>Euplotidae</taxon>
        <taxon>Moneuplotes</taxon>
    </lineage>
</organism>
<evidence type="ECO:0000256" key="12">
    <source>
        <dbReference type="SAM" id="MobiDB-lite"/>
    </source>
</evidence>
<proteinExistence type="inferred from homology"/>
<keyword evidence="3 10" id="KW-0493">Microtubule</keyword>
<dbReference type="AlphaFoldDB" id="A0AAD2DBR2"/>
<dbReference type="Proteomes" id="UP001295684">
    <property type="component" value="Unassembled WGS sequence"/>
</dbReference>
<dbReference type="PROSITE" id="PS00411">
    <property type="entry name" value="KINESIN_MOTOR_1"/>
    <property type="match status" value="1"/>
</dbReference>